<evidence type="ECO:0000313" key="2">
    <source>
        <dbReference type="EMBL" id="RNL93392.1"/>
    </source>
</evidence>
<reference evidence="2 3" key="1">
    <citation type="submission" date="2018-10" db="EMBL/GenBank/DDBJ databases">
        <title>Sinomicrobium pectinilyticum sp. nov., a pectinase-producing bacterium isolated from alkaline and saline soil, and emended description of the genus Sinomicrobium.</title>
        <authorList>
            <person name="Cheng B."/>
            <person name="Li C."/>
            <person name="Lai Q."/>
            <person name="Du M."/>
            <person name="Shao Z."/>
            <person name="Xu P."/>
            <person name="Yang C."/>
        </authorList>
    </citation>
    <scope>NUCLEOTIDE SEQUENCE [LARGE SCALE GENOMIC DNA]</scope>
    <source>
        <strain evidence="2 3">5DNS001</strain>
    </source>
</reference>
<dbReference type="RefSeq" id="WP_123214486.1">
    <property type="nucleotide sequence ID" value="NZ_RJTM01000012.1"/>
</dbReference>
<evidence type="ECO:0000256" key="1">
    <source>
        <dbReference type="SAM" id="MobiDB-lite"/>
    </source>
</evidence>
<organism evidence="2 3">
    <name type="scientific">Sinomicrobium pectinilyticum</name>
    <dbReference type="NCBI Taxonomy" id="1084421"/>
    <lineage>
        <taxon>Bacteria</taxon>
        <taxon>Pseudomonadati</taxon>
        <taxon>Bacteroidota</taxon>
        <taxon>Flavobacteriia</taxon>
        <taxon>Flavobacteriales</taxon>
        <taxon>Flavobacteriaceae</taxon>
        <taxon>Sinomicrobium</taxon>
    </lineage>
</organism>
<accession>A0A3N0F098</accession>
<dbReference type="Proteomes" id="UP000267469">
    <property type="component" value="Unassembled WGS sequence"/>
</dbReference>
<protein>
    <submittedName>
        <fullName evidence="2">Uncharacterized protein</fullName>
    </submittedName>
</protein>
<dbReference type="OrthoDB" id="1443825at2"/>
<proteinExistence type="predicted"/>
<dbReference type="EMBL" id="RJTM01000012">
    <property type="protein sequence ID" value="RNL93392.1"/>
    <property type="molecule type" value="Genomic_DNA"/>
</dbReference>
<keyword evidence="3" id="KW-1185">Reference proteome</keyword>
<dbReference type="AlphaFoldDB" id="A0A3N0F098"/>
<name>A0A3N0F098_SINP1</name>
<evidence type="ECO:0000313" key="3">
    <source>
        <dbReference type="Proteomes" id="UP000267469"/>
    </source>
</evidence>
<feature type="region of interest" description="Disordered" evidence="1">
    <location>
        <begin position="1"/>
        <end position="20"/>
    </location>
</feature>
<gene>
    <name evidence="2" type="ORF">ED312_02805</name>
</gene>
<comment type="caution">
    <text evidence="2">The sequence shown here is derived from an EMBL/GenBank/DDBJ whole genome shotgun (WGS) entry which is preliminary data.</text>
</comment>
<sequence>MKSEKKKPDDNTAKEDSNLNAKTLEKALRTLKSRLATNDIKYMKEIPGEYTTGIRSALGLGYNTLINRYHDPRKLTLKDILNTADITNTDYEIVLKIAIREAIRNHTKRDISIFLPNEGEITE</sequence>